<dbReference type="EMBL" id="BRXU01000004">
    <property type="protein sequence ID" value="GLC51073.1"/>
    <property type="molecule type" value="Genomic_DNA"/>
</dbReference>
<sequence length="514" mass="53922">MKSICRCSETASTSGRGVAPVVRTAAPHTSSPRARGRRQQLRCIHPRINSVNAAAAVPIQHPGTQTSIGHSRPESALVFQSDILGLGQAIVDWSSSVTEDVLEQFDVPKGGRRVITVDERASVMETLDDIGAPSQVSAGGSLANTLVGVAKLARAAGKDMRVLLGGSLGTDTLGQFFNSQMKKAGVRCVLDAHIHTHAHTQGHQQQQHQLHQHSDPHQQQPQQQPQQQQAEAASTASGEAAVAGHTGTVMVLTTPDAQRSFLSFFTSESLTLSERLRTAVRAARLVVLEGYLWEMPGAEAYMAEVLDLAHAVGAQVAMTAGDPGVVSRHRDAMLRIIARGVDLLFTNEDEAAALAGAAAAAAAERKEDGQEEEKEGRRAEAGAEAGAGVAAALAGLCPVVVVTAGSKGSFIGAMGELHAVPPYWLPQGPVDTCGAGDAYAAGWLYAMLAGYDIRTAGEFASRVASAVIGRYGPHLSDEDAEGLVRELPEHVGPVRVRMQRGGDMELGAGGFADF</sequence>
<keyword evidence="2" id="KW-0808">Transferase</keyword>
<feature type="region of interest" description="Disordered" evidence="4">
    <location>
        <begin position="197"/>
        <end position="239"/>
    </location>
</feature>
<comment type="caution">
    <text evidence="6">The sequence shown here is derived from an EMBL/GenBank/DDBJ whole genome shotgun (WGS) entry which is preliminary data.</text>
</comment>
<gene>
    <name evidence="6" type="primary">PLEST009866</name>
    <name evidence="6" type="ORF">PLESTB_000462900</name>
</gene>
<keyword evidence="3" id="KW-0418">Kinase</keyword>
<dbReference type="Proteomes" id="UP001165080">
    <property type="component" value="Unassembled WGS sequence"/>
</dbReference>
<evidence type="ECO:0000259" key="5">
    <source>
        <dbReference type="Pfam" id="PF00294"/>
    </source>
</evidence>
<dbReference type="CDD" id="cd01168">
    <property type="entry name" value="adenosine_kinase"/>
    <property type="match status" value="1"/>
</dbReference>
<dbReference type="GO" id="GO:0016301">
    <property type="term" value="F:kinase activity"/>
    <property type="evidence" value="ECO:0007669"/>
    <property type="project" value="UniProtKB-KW"/>
</dbReference>
<evidence type="ECO:0000313" key="7">
    <source>
        <dbReference type="Proteomes" id="UP001165080"/>
    </source>
</evidence>
<evidence type="ECO:0000256" key="2">
    <source>
        <dbReference type="ARBA" id="ARBA00022679"/>
    </source>
</evidence>
<dbReference type="InterPro" id="IPR029056">
    <property type="entry name" value="Ribokinase-like"/>
</dbReference>
<accession>A0A9W6EZH5</accession>
<dbReference type="InterPro" id="IPR052700">
    <property type="entry name" value="Carb_kinase_PfkB-like"/>
</dbReference>
<name>A0A9W6EZH5_9CHLO</name>
<protein>
    <recommendedName>
        <fullName evidence="5">Carbohydrate kinase PfkB domain-containing protein</fullName>
    </recommendedName>
</protein>
<dbReference type="PANTHER" id="PTHR43320:SF3">
    <property type="entry name" value="CARBOHYDRATE KINASE PFKB DOMAIN-CONTAINING PROTEIN"/>
    <property type="match status" value="1"/>
</dbReference>
<reference evidence="6 7" key="1">
    <citation type="journal article" date="2023" name="Commun. Biol.">
        <title>Reorganization of the ancestral sex-determining regions during the evolution of trioecy in Pleodorina starrii.</title>
        <authorList>
            <person name="Takahashi K."/>
            <person name="Suzuki S."/>
            <person name="Kawai-Toyooka H."/>
            <person name="Yamamoto K."/>
            <person name="Hamaji T."/>
            <person name="Ootsuki R."/>
            <person name="Yamaguchi H."/>
            <person name="Kawachi M."/>
            <person name="Higashiyama T."/>
            <person name="Nozaki H."/>
        </authorList>
    </citation>
    <scope>NUCLEOTIDE SEQUENCE [LARGE SCALE GENOMIC DNA]</scope>
    <source>
        <strain evidence="6 7">NIES-4479</strain>
    </source>
</reference>
<proteinExistence type="inferred from homology"/>
<feature type="compositionally biased region" description="Low complexity" evidence="4">
    <location>
        <begin position="217"/>
        <end position="239"/>
    </location>
</feature>
<keyword evidence="7" id="KW-1185">Reference proteome</keyword>
<dbReference type="Gene3D" id="3.40.1190.20">
    <property type="match status" value="1"/>
</dbReference>
<evidence type="ECO:0000256" key="4">
    <source>
        <dbReference type="SAM" id="MobiDB-lite"/>
    </source>
</evidence>
<dbReference type="AlphaFoldDB" id="A0A9W6EZH5"/>
<evidence type="ECO:0000313" key="6">
    <source>
        <dbReference type="EMBL" id="GLC51073.1"/>
    </source>
</evidence>
<dbReference type="InterPro" id="IPR011611">
    <property type="entry name" value="PfkB_dom"/>
</dbReference>
<evidence type="ECO:0000256" key="1">
    <source>
        <dbReference type="ARBA" id="ARBA00010688"/>
    </source>
</evidence>
<feature type="domain" description="Carbohydrate kinase PfkB" evidence="5">
    <location>
        <begin position="245"/>
        <end position="476"/>
    </location>
</feature>
<organism evidence="6 7">
    <name type="scientific">Pleodorina starrii</name>
    <dbReference type="NCBI Taxonomy" id="330485"/>
    <lineage>
        <taxon>Eukaryota</taxon>
        <taxon>Viridiplantae</taxon>
        <taxon>Chlorophyta</taxon>
        <taxon>core chlorophytes</taxon>
        <taxon>Chlorophyceae</taxon>
        <taxon>CS clade</taxon>
        <taxon>Chlamydomonadales</taxon>
        <taxon>Volvocaceae</taxon>
        <taxon>Pleodorina</taxon>
    </lineage>
</organism>
<dbReference type="OrthoDB" id="415590at2759"/>
<feature type="region of interest" description="Disordered" evidence="4">
    <location>
        <begin position="16"/>
        <end position="39"/>
    </location>
</feature>
<comment type="similarity">
    <text evidence="1">Belongs to the carbohydrate kinase PfkB family.</text>
</comment>
<dbReference type="Pfam" id="PF00294">
    <property type="entry name" value="PfkB"/>
    <property type="match status" value="1"/>
</dbReference>
<evidence type="ECO:0000256" key="3">
    <source>
        <dbReference type="ARBA" id="ARBA00022777"/>
    </source>
</evidence>
<dbReference type="SUPFAM" id="SSF53613">
    <property type="entry name" value="Ribokinase-like"/>
    <property type="match status" value="2"/>
</dbReference>
<dbReference type="PANTHER" id="PTHR43320">
    <property type="entry name" value="SUGAR KINASE"/>
    <property type="match status" value="1"/>
</dbReference>